<reference evidence="1 2" key="1">
    <citation type="submission" date="2015-06" db="EMBL/GenBank/DDBJ databases">
        <title>Genome sequencing of Cronobacter sp. strain DJ34 isolated from petroleum contaminated sludge of Duliajan Oil Fields, Assam, India.</title>
        <authorList>
            <person name="Pal S."/>
            <person name="Banerjee T.D."/>
            <person name="Roy A."/>
            <person name="Sar P."/>
            <person name="Kazy S.K."/>
        </authorList>
    </citation>
    <scope>NUCLEOTIDE SEQUENCE [LARGE SCALE GENOMIC DNA]</scope>
    <source>
        <strain evidence="1 2">DJ34</strain>
    </source>
</reference>
<keyword evidence="2" id="KW-1185">Reference proteome</keyword>
<comment type="caution">
    <text evidence="1">The sequence shown here is derived from an EMBL/GenBank/DDBJ whole genome shotgun (WGS) entry which is preliminary data.</text>
</comment>
<dbReference type="EMBL" id="LFEJ01000003">
    <property type="protein sequence ID" value="KMV36326.1"/>
    <property type="molecule type" value="Genomic_DNA"/>
</dbReference>
<evidence type="ECO:0000313" key="1">
    <source>
        <dbReference type="EMBL" id="KMV36326.1"/>
    </source>
</evidence>
<dbReference type="PATRIC" id="fig|1656095.3.peg.309"/>
<sequence length="120" mass="13641">MLIKEIAGVLVGQRQRGNIFKKAAGTLGVIARCRYFRIIDTIVNSQNTFLLADYLMRRQRFSFIARQTARAGWLSNITSRRPIIEPGRFACATLATTQLNDDIKAIAIAHFFTLFSTFKR</sequence>
<accession>A0A0J8VT12</accession>
<dbReference type="AlphaFoldDB" id="A0A0J8VT12"/>
<evidence type="ECO:0000313" key="2">
    <source>
        <dbReference type="Proteomes" id="UP000037315"/>
    </source>
</evidence>
<protein>
    <submittedName>
        <fullName evidence="1">Uncharacterized protein</fullName>
    </submittedName>
</protein>
<name>A0A0J8VT12_9ENTR</name>
<proteinExistence type="predicted"/>
<gene>
    <name evidence="1" type="ORF">ACH50_02655</name>
</gene>
<organism evidence="1 2">
    <name type="scientific">Franconibacter pulveris</name>
    <dbReference type="NCBI Taxonomy" id="435910"/>
    <lineage>
        <taxon>Bacteria</taxon>
        <taxon>Pseudomonadati</taxon>
        <taxon>Pseudomonadota</taxon>
        <taxon>Gammaproteobacteria</taxon>
        <taxon>Enterobacterales</taxon>
        <taxon>Enterobacteriaceae</taxon>
        <taxon>Franconibacter</taxon>
    </lineage>
</organism>
<dbReference type="Proteomes" id="UP000037315">
    <property type="component" value="Unassembled WGS sequence"/>
</dbReference>